<dbReference type="PRINTS" id="PR00376">
    <property type="entry name" value="IL1BCENZYME"/>
</dbReference>
<proteinExistence type="inferred from homology"/>
<evidence type="ECO:0000256" key="3">
    <source>
        <dbReference type="SAM" id="MobiDB-lite"/>
    </source>
</evidence>
<dbReference type="GO" id="GO:0006508">
    <property type="term" value="P:proteolysis"/>
    <property type="evidence" value="ECO:0007669"/>
    <property type="project" value="InterPro"/>
</dbReference>
<feature type="region of interest" description="Disordered" evidence="3">
    <location>
        <begin position="250"/>
        <end position="273"/>
    </location>
</feature>
<comment type="similarity">
    <text evidence="1 2">Belongs to the peptidase C14A family.</text>
</comment>
<accession>A0A7J7JXT7</accession>
<evidence type="ECO:0000259" key="5">
    <source>
        <dbReference type="PROSITE" id="PS50208"/>
    </source>
</evidence>
<dbReference type="EMBL" id="VXIV02001674">
    <property type="protein sequence ID" value="KAF6030763.1"/>
    <property type="molecule type" value="Genomic_DNA"/>
</dbReference>
<feature type="compositionally biased region" description="Acidic residues" evidence="3">
    <location>
        <begin position="254"/>
        <end position="267"/>
    </location>
</feature>
<dbReference type="InterPro" id="IPR015917">
    <property type="entry name" value="Pept_C14A"/>
</dbReference>
<gene>
    <name evidence="6" type="ORF">EB796_010944</name>
</gene>
<dbReference type="Proteomes" id="UP000593567">
    <property type="component" value="Unassembled WGS sequence"/>
</dbReference>
<dbReference type="GO" id="GO:0072557">
    <property type="term" value="C:IPAF inflammasome complex"/>
    <property type="evidence" value="ECO:0007669"/>
    <property type="project" value="TreeGrafter"/>
</dbReference>
<dbReference type="GO" id="GO:0097169">
    <property type="term" value="C:AIM2 inflammasome complex"/>
    <property type="evidence" value="ECO:0007669"/>
    <property type="project" value="TreeGrafter"/>
</dbReference>
<dbReference type="PROSITE" id="PS50207">
    <property type="entry name" value="CASPASE_P10"/>
    <property type="match status" value="1"/>
</dbReference>
<feature type="compositionally biased region" description="Low complexity" evidence="3">
    <location>
        <begin position="451"/>
        <end position="461"/>
    </location>
</feature>
<dbReference type="GO" id="GO:0072559">
    <property type="term" value="C:NLRP3 inflammasome complex"/>
    <property type="evidence" value="ECO:0007669"/>
    <property type="project" value="TreeGrafter"/>
</dbReference>
<dbReference type="PANTHER" id="PTHR47901">
    <property type="entry name" value="CASPASE RECRUITMENT DOMAIN-CONTAINING PROTEIN 18"/>
    <property type="match status" value="1"/>
</dbReference>
<evidence type="ECO:0000313" key="7">
    <source>
        <dbReference type="Proteomes" id="UP000593567"/>
    </source>
</evidence>
<protein>
    <submittedName>
        <fullName evidence="6">CASP2</fullName>
    </submittedName>
</protein>
<dbReference type="OrthoDB" id="6286214at2759"/>
<dbReference type="SUPFAM" id="SSF52129">
    <property type="entry name" value="Caspase-like"/>
    <property type="match status" value="1"/>
</dbReference>
<dbReference type="Pfam" id="PF00656">
    <property type="entry name" value="Peptidase_C14"/>
    <property type="match status" value="1"/>
</dbReference>
<keyword evidence="7" id="KW-1185">Reference proteome</keyword>
<dbReference type="InterPro" id="IPR002138">
    <property type="entry name" value="Pept_C14_p10"/>
</dbReference>
<sequence>MHGRLFEHLLRTETEFVENAAMRVAAQILKSFRVMYCCKLQNEESSFIVPYFCKEFLSDSLPNTGSCVTFHAQLRFDGLPLPQYAYHQLAVDMLNSFSQDSDSITARNNGARVVKKDVTYQLVHDYKSGIVNIRVSFDSSQVCRAWKVLVDITNSSIKYVETRWHACKIGCKFFCPHCGLEKDRHPSRLMNPSWVQYRVNREKSSLPSSEAKHFTCKKAPSALECLLNPCPSLSEEQKEGLSKFLSKYKQSSSSEDETQAESDAESDLSDHEDFYLPGEDHHIKMEVSATKKEEIKQLFYSNQVYRMSETARGKALIINTNVFPGYPQLKRTGSNVDVTNTLAVLRNLDFEVDVKYNRAAEQMLKDIKYEIQRPDHEDYGMHITVLMSHGATYGAYGMLYGADLKPVKLLDIFDLLSSDNFKHMAGKPKVVILLACRNEKIETQSEESSEGQENQDGGQQTENERTNFNIDDMLILQSCFDGRKSIRDANYGSPFIRELVKTLYKHSSHRDLVSLFDIVQERVKKVTKKLAEKHSHMTQQVPVVTKTLTGLRKLLNSVDVSVTEYEYLVSTCNCKVEYTIADSLIYYRQYLYFIITQFHIISYYSMAMSRVLIISHLLSAI</sequence>
<dbReference type="Gene3D" id="3.40.50.1460">
    <property type="match status" value="1"/>
</dbReference>
<feature type="region of interest" description="Disordered" evidence="3">
    <location>
        <begin position="443"/>
        <end position="464"/>
    </location>
</feature>
<comment type="caution">
    <text evidence="6">The sequence shown here is derived from an EMBL/GenBank/DDBJ whole genome shotgun (WGS) entry which is preliminary data.</text>
</comment>
<name>A0A7J7JXT7_BUGNE</name>
<evidence type="ECO:0000313" key="6">
    <source>
        <dbReference type="EMBL" id="KAF6030763.1"/>
    </source>
</evidence>
<evidence type="ECO:0000259" key="4">
    <source>
        <dbReference type="PROSITE" id="PS50207"/>
    </source>
</evidence>
<organism evidence="6 7">
    <name type="scientific">Bugula neritina</name>
    <name type="common">Brown bryozoan</name>
    <name type="synonym">Sertularia neritina</name>
    <dbReference type="NCBI Taxonomy" id="10212"/>
    <lineage>
        <taxon>Eukaryota</taxon>
        <taxon>Metazoa</taxon>
        <taxon>Spiralia</taxon>
        <taxon>Lophotrochozoa</taxon>
        <taxon>Bryozoa</taxon>
        <taxon>Gymnolaemata</taxon>
        <taxon>Cheilostomatida</taxon>
        <taxon>Flustrina</taxon>
        <taxon>Buguloidea</taxon>
        <taxon>Bugulidae</taxon>
        <taxon>Bugula</taxon>
    </lineage>
</organism>
<dbReference type="PANTHER" id="PTHR47901:SF3">
    <property type="entry name" value="CASPASE-1"/>
    <property type="match status" value="1"/>
</dbReference>
<evidence type="ECO:0000256" key="1">
    <source>
        <dbReference type="ARBA" id="ARBA00010134"/>
    </source>
</evidence>
<dbReference type="InterPro" id="IPR001309">
    <property type="entry name" value="Pept_C14_p20"/>
</dbReference>
<feature type="domain" description="Caspase family p20" evidence="5">
    <location>
        <begin position="311"/>
        <end position="440"/>
    </location>
</feature>
<dbReference type="InterPro" id="IPR029030">
    <property type="entry name" value="Caspase-like_dom_sf"/>
</dbReference>
<dbReference type="AlphaFoldDB" id="A0A7J7JXT7"/>
<feature type="domain" description="Caspase family p10" evidence="4">
    <location>
        <begin position="472"/>
        <end position="549"/>
    </location>
</feature>
<dbReference type="GO" id="GO:0004197">
    <property type="term" value="F:cysteine-type endopeptidase activity"/>
    <property type="evidence" value="ECO:0007669"/>
    <property type="project" value="InterPro"/>
</dbReference>
<dbReference type="InterPro" id="IPR011600">
    <property type="entry name" value="Pept_C14_caspase"/>
</dbReference>
<dbReference type="InterPro" id="IPR002398">
    <property type="entry name" value="Pept_C14"/>
</dbReference>
<evidence type="ECO:0000256" key="2">
    <source>
        <dbReference type="RuleBase" id="RU003971"/>
    </source>
</evidence>
<dbReference type="PROSITE" id="PS50208">
    <property type="entry name" value="CASPASE_P20"/>
    <property type="match status" value="1"/>
</dbReference>
<dbReference type="SMART" id="SM00115">
    <property type="entry name" value="CASc"/>
    <property type="match status" value="1"/>
</dbReference>
<reference evidence="6" key="1">
    <citation type="submission" date="2020-06" db="EMBL/GenBank/DDBJ databases">
        <title>Draft genome of Bugula neritina, a colonial animal packing powerful symbionts and potential medicines.</title>
        <authorList>
            <person name="Rayko M."/>
        </authorList>
    </citation>
    <scope>NUCLEOTIDE SEQUENCE [LARGE SCALE GENOMIC DNA]</scope>
    <source>
        <strain evidence="6">Kwan_BN1</strain>
    </source>
</reference>